<comment type="caution">
    <text evidence="3">Lacks conserved residue(s) required for the propagation of feature annotation.</text>
</comment>
<dbReference type="AlphaFoldDB" id="A0A845B3K5"/>
<comment type="subcellular location">
    <subcellularLocation>
        <location evidence="3">Cell inner membrane</location>
        <topology evidence="3">Multi-pass membrane protein</topology>
    </subcellularLocation>
    <subcellularLocation>
        <location evidence="1">Cell membrane</location>
        <topology evidence="1">Multi-pass membrane protein</topology>
    </subcellularLocation>
</comment>
<keyword evidence="3" id="KW-1133">Transmembrane helix</keyword>
<keyword evidence="2" id="KW-1003">Cell membrane</keyword>
<protein>
    <recommendedName>
        <fullName evidence="3">Small-conductance mechanosensitive channel</fullName>
    </recommendedName>
</protein>
<comment type="caution">
    <text evidence="6">The sequence shown here is derived from an EMBL/GenBank/DDBJ whole genome shotgun (WGS) entry which is preliminary data.</text>
</comment>
<feature type="domain" description="DUF8082" evidence="5">
    <location>
        <begin position="395"/>
        <end position="450"/>
    </location>
</feature>
<dbReference type="PANTHER" id="PTHR30221">
    <property type="entry name" value="SMALL-CONDUCTANCE MECHANOSENSITIVE CHANNEL"/>
    <property type="match status" value="1"/>
</dbReference>
<comment type="similarity">
    <text evidence="3">Belongs to the MscS (TC 1.A.23) family.</text>
</comment>
<keyword evidence="7" id="KW-1185">Reference proteome</keyword>
<keyword evidence="3" id="KW-0812">Transmembrane</keyword>
<dbReference type="InterPro" id="IPR045275">
    <property type="entry name" value="MscS_archaea/bacteria_type"/>
</dbReference>
<dbReference type="GO" id="GO:0008381">
    <property type="term" value="F:mechanosensitive monoatomic ion channel activity"/>
    <property type="evidence" value="ECO:0007669"/>
    <property type="project" value="InterPro"/>
</dbReference>
<keyword evidence="3" id="KW-0407">Ion channel</keyword>
<gene>
    <name evidence="6" type="ORF">E0493_00265</name>
</gene>
<dbReference type="InterPro" id="IPR011066">
    <property type="entry name" value="MscS_channel_C_sf"/>
</dbReference>
<keyword evidence="3" id="KW-0813">Transport</keyword>
<evidence type="ECO:0000256" key="1">
    <source>
        <dbReference type="ARBA" id="ARBA00004651"/>
    </source>
</evidence>
<dbReference type="PANTHER" id="PTHR30221:SF1">
    <property type="entry name" value="SMALL-CONDUCTANCE MECHANOSENSITIVE CHANNEL"/>
    <property type="match status" value="1"/>
</dbReference>
<dbReference type="RefSeq" id="WP_160934910.1">
    <property type="nucleotide sequence ID" value="NZ_SNVJ01000001.1"/>
</dbReference>
<feature type="transmembrane region" description="Helical" evidence="3">
    <location>
        <begin position="87"/>
        <end position="107"/>
    </location>
</feature>
<keyword evidence="3" id="KW-0472">Membrane</keyword>
<sequence>MSTGGVRRGPGALWSLSLLALLAAALWALYWASADNLLLGSGPVHGGVRIAATLLTALLVVLSGGRAVLGLGLAAGLGVEPTGLQRAIAYGLLTFAASAVVLASFGFDISAVLTTSAILTAAVGLALQPTLGSLVSGVALHMDRVLHVGDAVMLDGQRVEIIRLDWRTAVGRRKDGMLVVVPNARISNEMLMVNTAGEPSRRDTAFPAPAAVPPQRVTDLVTALLVDFPQIDVSHPAMVMVAAYEPEHAVTRYLARYWVRNLWDMPEVESEVLRRIWYAFQREGIPWPVSRLYAEEQRALGAAALAPGGQPLAEAVATLLPGPDRAVDARRLAGEGELLLYAPDERLVLPARCAGRALLIISGWAHEELGGSGVLADATAPPLLRIQRLGRAAALRKVADTLARHIGPYAEHAVRRTAAEAAGLEDLCRLVAGEIEDPRRRARFLAELEQPAEPELGPGCVMASQRDATGRWVSDPPARAAEEVALLAIRPDLAVLLRPRPFPQAAAAAG</sequence>
<feature type="domain" description="Mechanosensitive ion channel MscS" evidence="4">
    <location>
        <begin position="131"/>
        <end position="190"/>
    </location>
</feature>
<dbReference type="Proteomes" id="UP000460715">
    <property type="component" value="Unassembled WGS sequence"/>
</dbReference>
<name>A0A845B3K5_9PROT</name>
<keyword evidence="3" id="KW-0997">Cell inner membrane</keyword>
<comment type="subunit">
    <text evidence="3">Homoheptamer.</text>
</comment>
<evidence type="ECO:0000259" key="5">
    <source>
        <dbReference type="Pfam" id="PF26309"/>
    </source>
</evidence>
<dbReference type="InterPro" id="IPR058395">
    <property type="entry name" value="DUF8082"/>
</dbReference>
<dbReference type="OrthoDB" id="9799209at2"/>
<evidence type="ECO:0000313" key="6">
    <source>
        <dbReference type="EMBL" id="MXP61781.1"/>
    </source>
</evidence>
<dbReference type="Pfam" id="PF26309">
    <property type="entry name" value="DUF8082"/>
    <property type="match status" value="1"/>
</dbReference>
<evidence type="ECO:0000313" key="7">
    <source>
        <dbReference type="Proteomes" id="UP000460715"/>
    </source>
</evidence>
<feature type="transmembrane region" description="Helical" evidence="3">
    <location>
        <begin position="12"/>
        <end position="30"/>
    </location>
</feature>
<dbReference type="InterPro" id="IPR006685">
    <property type="entry name" value="MscS_channel_2nd"/>
</dbReference>
<proteinExistence type="inferred from homology"/>
<evidence type="ECO:0000256" key="2">
    <source>
        <dbReference type="ARBA" id="ARBA00022475"/>
    </source>
</evidence>
<accession>A0A845B3K5</accession>
<evidence type="ECO:0000259" key="4">
    <source>
        <dbReference type="Pfam" id="PF00924"/>
    </source>
</evidence>
<feature type="transmembrane region" description="Helical" evidence="3">
    <location>
        <begin position="50"/>
        <end position="75"/>
    </location>
</feature>
<reference evidence="6 7" key="1">
    <citation type="submission" date="2019-03" db="EMBL/GenBank/DDBJ databases">
        <title>Roseomonas sp. a novel Roseomonas species isolated from Sea whip Gorgonian.</title>
        <authorList>
            <person name="Li F."/>
            <person name="Pan X."/>
            <person name="Huang S."/>
            <person name="Li Z."/>
            <person name="Meng B."/>
        </authorList>
    </citation>
    <scope>NUCLEOTIDE SEQUENCE [LARGE SCALE GENOMIC DNA]</scope>
    <source>
        <strain evidence="6 7">M0104</strain>
    </source>
</reference>
<comment type="function">
    <text evidence="3">Mechanosensitive channel that participates in the regulation of osmotic pressure changes within the cell, opening in response to stretch forces in the membrane lipid bilayer, without the need for other proteins. Contributes to normal resistance to hypoosmotic shock. Forms an ion channel of 1.0 nanosiemens conductance with a slight preference for anions.</text>
</comment>
<dbReference type="SUPFAM" id="SSF82689">
    <property type="entry name" value="Mechanosensitive channel protein MscS (YggB), C-terminal domain"/>
    <property type="match status" value="1"/>
</dbReference>
<organism evidence="6 7">
    <name type="scientific">Teichococcus coralli</name>
    <dbReference type="NCBI Taxonomy" id="2545983"/>
    <lineage>
        <taxon>Bacteria</taxon>
        <taxon>Pseudomonadati</taxon>
        <taxon>Pseudomonadota</taxon>
        <taxon>Alphaproteobacteria</taxon>
        <taxon>Acetobacterales</taxon>
        <taxon>Roseomonadaceae</taxon>
        <taxon>Roseomonas</taxon>
    </lineage>
</organism>
<dbReference type="Pfam" id="PF00924">
    <property type="entry name" value="MS_channel_2nd"/>
    <property type="match status" value="1"/>
</dbReference>
<evidence type="ECO:0000256" key="3">
    <source>
        <dbReference type="RuleBase" id="RU369025"/>
    </source>
</evidence>
<dbReference type="GO" id="GO:0005886">
    <property type="term" value="C:plasma membrane"/>
    <property type="evidence" value="ECO:0007669"/>
    <property type="project" value="UniProtKB-SubCell"/>
</dbReference>
<dbReference type="EMBL" id="SNVJ01000001">
    <property type="protein sequence ID" value="MXP61781.1"/>
    <property type="molecule type" value="Genomic_DNA"/>
</dbReference>
<dbReference type="SUPFAM" id="SSF50182">
    <property type="entry name" value="Sm-like ribonucleoproteins"/>
    <property type="match status" value="1"/>
</dbReference>
<dbReference type="Gene3D" id="1.10.287.1260">
    <property type="match status" value="1"/>
</dbReference>
<keyword evidence="3" id="KW-0406">Ion transport</keyword>
<dbReference type="InterPro" id="IPR010920">
    <property type="entry name" value="LSM_dom_sf"/>
</dbReference>